<feature type="domain" description="Restriction of telomere capping protein 4 C-terminal" evidence="9">
    <location>
        <begin position="440"/>
        <end position="555"/>
    </location>
</feature>
<name>A0AAJ0FZD4_9HYPO</name>
<feature type="compositionally biased region" description="Basic and acidic residues" evidence="8">
    <location>
        <begin position="219"/>
        <end position="241"/>
    </location>
</feature>
<evidence type="ECO:0000256" key="2">
    <source>
        <dbReference type="ARBA" id="ARBA00004123"/>
    </source>
</evidence>
<comment type="function">
    <text evidence="1">May be involved in a process influencing telomere capping.</text>
</comment>
<comment type="similarity">
    <text evidence="4">Belongs to the RTC4 family.</text>
</comment>
<keyword evidence="7" id="KW-0539">Nucleus</keyword>
<evidence type="ECO:0000256" key="8">
    <source>
        <dbReference type="SAM" id="MobiDB-lite"/>
    </source>
</evidence>
<dbReference type="SMART" id="SM01312">
    <property type="entry name" value="RTC4"/>
    <property type="match status" value="1"/>
</dbReference>
<dbReference type="InterPro" id="IPR039024">
    <property type="entry name" value="RTC4"/>
</dbReference>
<feature type="region of interest" description="Disordered" evidence="8">
    <location>
        <begin position="1"/>
        <end position="266"/>
    </location>
</feature>
<accession>A0AAJ0FZD4</accession>
<feature type="compositionally biased region" description="Polar residues" evidence="8">
    <location>
        <begin position="176"/>
        <end position="185"/>
    </location>
</feature>
<feature type="region of interest" description="Disordered" evidence="8">
    <location>
        <begin position="294"/>
        <end position="317"/>
    </location>
</feature>
<dbReference type="PANTHER" id="PTHR41391:SF1">
    <property type="entry name" value="RESTRICTION OF TELOMERE CAPPING PROTEIN 4"/>
    <property type="match status" value="1"/>
</dbReference>
<dbReference type="PANTHER" id="PTHR41391">
    <property type="entry name" value="RESTRICTION OF TELOMERE CAPPING PROTEIN 4"/>
    <property type="match status" value="1"/>
</dbReference>
<feature type="compositionally biased region" description="Basic and acidic residues" evidence="8">
    <location>
        <begin position="135"/>
        <end position="175"/>
    </location>
</feature>
<evidence type="ECO:0000256" key="5">
    <source>
        <dbReference type="ARBA" id="ARBA00015162"/>
    </source>
</evidence>
<evidence type="ECO:0000256" key="4">
    <source>
        <dbReference type="ARBA" id="ARBA00009461"/>
    </source>
</evidence>
<evidence type="ECO:0000313" key="11">
    <source>
        <dbReference type="Proteomes" id="UP001251528"/>
    </source>
</evidence>
<evidence type="ECO:0000313" key="10">
    <source>
        <dbReference type="EMBL" id="KAK2600226.1"/>
    </source>
</evidence>
<feature type="compositionally biased region" description="Basic residues" evidence="8">
    <location>
        <begin position="196"/>
        <end position="205"/>
    </location>
</feature>
<feature type="compositionally biased region" description="Polar residues" evidence="8">
    <location>
        <begin position="1"/>
        <end position="10"/>
    </location>
</feature>
<comment type="caution">
    <text evidence="10">The sequence shown here is derived from an EMBL/GenBank/DDBJ whole genome shotgun (WGS) entry which is preliminary data.</text>
</comment>
<evidence type="ECO:0000256" key="1">
    <source>
        <dbReference type="ARBA" id="ARBA00002738"/>
    </source>
</evidence>
<keyword evidence="6" id="KW-0963">Cytoplasm</keyword>
<evidence type="ECO:0000256" key="6">
    <source>
        <dbReference type="ARBA" id="ARBA00022490"/>
    </source>
</evidence>
<feature type="compositionally biased region" description="Basic residues" evidence="8">
    <location>
        <begin position="86"/>
        <end position="97"/>
    </location>
</feature>
<comment type="subcellular location">
    <subcellularLocation>
        <location evidence="3">Cytoplasm</location>
    </subcellularLocation>
    <subcellularLocation>
        <location evidence="2">Nucleus</location>
    </subcellularLocation>
</comment>
<dbReference type="Proteomes" id="UP001251528">
    <property type="component" value="Unassembled WGS sequence"/>
</dbReference>
<dbReference type="InterPro" id="IPR028094">
    <property type="entry name" value="RTC4_C"/>
</dbReference>
<evidence type="ECO:0000256" key="7">
    <source>
        <dbReference type="ARBA" id="ARBA00023242"/>
    </source>
</evidence>
<dbReference type="Pfam" id="PF14474">
    <property type="entry name" value="RTC4"/>
    <property type="match status" value="1"/>
</dbReference>
<reference evidence="10" key="1">
    <citation type="submission" date="2023-06" db="EMBL/GenBank/DDBJ databases">
        <title>Conoideocrella luteorostrata (Hypocreales: Clavicipitaceae), a potential biocontrol fungus for elongate hemlock scale in United States Christmas tree production areas.</title>
        <authorList>
            <person name="Barrett H."/>
            <person name="Lovett B."/>
            <person name="Macias A.M."/>
            <person name="Stajich J.E."/>
            <person name="Kasson M.T."/>
        </authorList>
    </citation>
    <scope>NUCLEOTIDE SEQUENCE</scope>
    <source>
        <strain evidence="10">ARSEF 14590</strain>
    </source>
</reference>
<evidence type="ECO:0000256" key="3">
    <source>
        <dbReference type="ARBA" id="ARBA00004496"/>
    </source>
</evidence>
<organism evidence="10 11">
    <name type="scientific">Conoideocrella luteorostrata</name>
    <dbReference type="NCBI Taxonomy" id="1105319"/>
    <lineage>
        <taxon>Eukaryota</taxon>
        <taxon>Fungi</taxon>
        <taxon>Dikarya</taxon>
        <taxon>Ascomycota</taxon>
        <taxon>Pezizomycotina</taxon>
        <taxon>Sordariomycetes</taxon>
        <taxon>Hypocreomycetidae</taxon>
        <taxon>Hypocreales</taxon>
        <taxon>Clavicipitaceae</taxon>
        <taxon>Conoideocrella</taxon>
    </lineage>
</organism>
<dbReference type="GO" id="GO:0005634">
    <property type="term" value="C:nucleus"/>
    <property type="evidence" value="ECO:0007669"/>
    <property type="project" value="UniProtKB-SubCell"/>
</dbReference>
<evidence type="ECO:0000259" key="9">
    <source>
        <dbReference type="SMART" id="SM01312"/>
    </source>
</evidence>
<sequence>MPLLNNQAKSRTAGRRVGLSNRQRAPPLLTTIGGSSTAKPSKKIKIPESIDDPPVSSDEEADSTLFGDKTPEETTAPHKPITISKRPGKSPPKKSNARRIPQREAVDSSSSGDELAARGDIKGTTFSRVKGTGTVRREFRNKRNESPIETKPDLNNENTKRQRIGDARPGKRRTEPTVTPPTSSGDHLRDEQGFTKVRKSKRTYKKKDSSSQEQPNVKNENKGNSKKIKIPDWLESPEKPKTNKLRVPVDAVSSSTPVKRRAKLKVPEIGDSGSEASLKFPISFDSLQAPISSRERKRLRKPQKIERTPSPPPAVFKMPASLSTLELRMAKNASADLKPGDGLSSSEDSAHEEAKLAMKDDVDEAIPATACPWCGEVVDKKLLDEFSKGKRMNVRLQTRFCQKHKKKTAEEEWRQRKYPLIDWDSLDTRFALYNGLLLDIINGSTSHFRSIHEKNIESGKARSIKKEGNMNPGYYGPRGSNLMCDYLVNVFGNLLKTKAVDDRVIAGRGSAAFIQNVLVAELAVQLIMEDMSASEEDARAILEESKALGEVVHEDA</sequence>
<dbReference type="AlphaFoldDB" id="A0AAJ0FZD4"/>
<proteinExistence type="inferred from homology"/>
<protein>
    <recommendedName>
        <fullName evidence="5">Restriction of telomere capping protein 4</fullName>
    </recommendedName>
</protein>
<dbReference type="EMBL" id="JASWJB010000079">
    <property type="protein sequence ID" value="KAK2600226.1"/>
    <property type="molecule type" value="Genomic_DNA"/>
</dbReference>
<gene>
    <name evidence="10" type="ORF">QQS21_005022</name>
</gene>
<keyword evidence="11" id="KW-1185">Reference proteome</keyword>
<dbReference type="GO" id="GO:0005737">
    <property type="term" value="C:cytoplasm"/>
    <property type="evidence" value="ECO:0007669"/>
    <property type="project" value="UniProtKB-SubCell"/>
</dbReference>